<dbReference type="GO" id="GO:0005737">
    <property type="term" value="C:cytoplasm"/>
    <property type="evidence" value="ECO:0007669"/>
    <property type="project" value="TreeGrafter"/>
</dbReference>
<dbReference type="EMBL" id="CABVLU010000002">
    <property type="protein sequence ID" value="VVT49907.1"/>
    <property type="molecule type" value="Genomic_DNA"/>
</dbReference>
<gene>
    <name evidence="3" type="ORF">SAPINGB_P002503</name>
</gene>
<name>A0A5E8BK06_9ASCO</name>
<feature type="compositionally biased region" description="Low complexity" evidence="2">
    <location>
        <begin position="38"/>
        <end position="67"/>
    </location>
</feature>
<dbReference type="AlphaFoldDB" id="A0A5E8BK06"/>
<dbReference type="PANTHER" id="PTHR31315:SF1">
    <property type="entry name" value="PROTEIN SIP5"/>
    <property type="match status" value="1"/>
</dbReference>
<accession>A0A5E8BK06</accession>
<feature type="region of interest" description="Disordered" evidence="2">
    <location>
        <begin position="613"/>
        <end position="666"/>
    </location>
</feature>
<dbReference type="PANTHER" id="PTHR31315">
    <property type="entry name" value="PROTEIN SIP5"/>
    <property type="match status" value="1"/>
</dbReference>
<feature type="compositionally biased region" description="Low complexity" evidence="2">
    <location>
        <begin position="619"/>
        <end position="636"/>
    </location>
</feature>
<dbReference type="GeneID" id="43581322"/>
<evidence type="ECO:0000313" key="3">
    <source>
        <dbReference type="EMBL" id="VVT49907.1"/>
    </source>
</evidence>
<feature type="compositionally biased region" description="Polar residues" evidence="2">
    <location>
        <begin position="189"/>
        <end position="200"/>
    </location>
</feature>
<organism evidence="3 4">
    <name type="scientific">Magnusiomyces paraingens</name>
    <dbReference type="NCBI Taxonomy" id="2606893"/>
    <lineage>
        <taxon>Eukaryota</taxon>
        <taxon>Fungi</taxon>
        <taxon>Dikarya</taxon>
        <taxon>Ascomycota</taxon>
        <taxon>Saccharomycotina</taxon>
        <taxon>Dipodascomycetes</taxon>
        <taxon>Dipodascales</taxon>
        <taxon>Dipodascaceae</taxon>
        <taxon>Magnusiomyces</taxon>
    </lineage>
</organism>
<proteinExistence type="inferred from homology"/>
<feature type="region of interest" description="Disordered" evidence="2">
    <location>
        <begin position="313"/>
        <end position="383"/>
    </location>
</feature>
<evidence type="ECO:0000256" key="1">
    <source>
        <dbReference type="ARBA" id="ARBA00010402"/>
    </source>
</evidence>
<keyword evidence="4" id="KW-1185">Reference proteome</keyword>
<feature type="compositionally biased region" description="Basic residues" evidence="2">
    <location>
        <begin position="84"/>
        <end position="95"/>
    </location>
</feature>
<comment type="similarity">
    <text evidence="1">Belongs to the SIP5 family.</text>
</comment>
<feature type="compositionally biased region" description="Low complexity" evidence="2">
    <location>
        <begin position="176"/>
        <end position="188"/>
    </location>
</feature>
<feature type="region of interest" description="Disordered" evidence="2">
    <location>
        <begin position="1"/>
        <end position="99"/>
    </location>
</feature>
<feature type="compositionally biased region" description="Basic and acidic residues" evidence="2">
    <location>
        <begin position="430"/>
        <end position="441"/>
    </location>
</feature>
<dbReference type="Proteomes" id="UP000398389">
    <property type="component" value="Unassembled WGS sequence"/>
</dbReference>
<reference evidence="3 4" key="1">
    <citation type="submission" date="2019-09" db="EMBL/GenBank/DDBJ databases">
        <authorList>
            <person name="Brejova B."/>
        </authorList>
    </citation>
    <scope>NUCLEOTIDE SEQUENCE [LARGE SCALE GENOMIC DNA]</scope>
</reference>
<feature type="region of interest" description="Disordered" evidence="2">
    <location>
        <begin position="524"/>
        <end position="573"/>
    </location>
</feature>
<dbReference type="InterPro" id="IPR039301">
    <property type="entry name" value="Sip5/DA2"/>
</dbReference>
<feature type="compositionally biased region" description="Low complexity" evidence="2">
    <location>
        <begin position="313"/>
        <end position="363"/>
    </location>
</feature>
<dbReference type="OrthoDB" id="21471at2759"/>
<evidence type="ECO:0000313" key="4">
    <source>
        <dbReference type="Proteomes" id="UP000398389"/>
    </source>
</evidence>
<feature type="compositionally biased region" description="Low complexity" evidence="2">
    <location>
        <begin position="536"/>
        <end position="560"/>
    </location>
</feature>
<feature type="compositionally biased region" description="Low complexity" evidence="2">
    <location>
        <begin position="201"/>
        <end position="221"/>
    </location>
</feature>
<dbReference type="RefSeq" id="XP_031853113.1">
    <property type="nucleotide sequence ID" value="XM_031997222.1"/>
</dbReference>
<evidence type="ECO:0000256" key="2">
    <source>
        <dbReference type="SAM" id="MobiDB-lite"/>
    </source>
</evidence>
<feature type="region of interest" description="Disordered" evidence="2">
    <location>
        <begin position="430"/>
        <end position="452"/>
    </location>
</feature>
<feature type="compositionally biased region" description="Basic residues" evidence="2">
    <location>
        <begin position="14"/>
        <end position="24"/>
    </location>
</feature>
<protein>
    <recommendedName>
        <fullName evidence="5">Protein SIP5</fullName>
    </recommendedName>
</protein>
<feature type="region of interest" description="Disordered" evidence="2">
    <location>
        <begin position="172"/>
        <end position="226"/>
    </location>
</feature>
<evidence type="ECO:0008006" key="5">
    <source>
        <dbReference type="Google" id="ProtNLM"/>
    </source>
</evidence>
<sequence length="705" mass="75022">MGNAATKEIQQQQQHHHHNHHRQRASSLTDPDDILNFASTTSASASSAAVAGSSSSSSTPSTSSSSSSRRRRASSSVNTDTLQHHHRKGKSKKQHPPPEPVQILVLDTSETVDGGYLQPQGVYTGPQDFKYKVVRQLIIDRKIAPFYKGLNDYKQSWSDRQLLAAVRGLPIPEDANSNNSTSNNNKNNQLTEGSTLSQNISQQQDTDNVTTTTSQTSFSSSGSLAVPSISTASTSLDIDLPVPTSIAEDLVDSPDALIPLMPATSSSAPSHSFMPKDSLNNVSHSTSTYTSITPPPHAHIHYQPIHQPYKDISTSSSSNNTNTNTTTTTNTNTNTNTTTTISTTTTASSPPLTISPTSASPITRSRANTTSRYGPSPLGAPQKPPTEVLVYRGAIECPICFLYYPKYLNLTRCCAQPICTECFVQIKRPDPHPPHDDHENNDNNNTSSTPNQNLLAAEPMLVSEPACCPYCMIPDFGITYTPCPYRSGLEPKKQHSGPTGVASLLPLANIFSLKDDASSVALDDSAIESSPSPGNTPASSTSALSSTLSSCSSPTSTVTATKRRGSIPANSPDVVTIDRIRPDWSIKLAAARAHAARKAAQATALHASAFLLDNNQPDSTSGGRSRGSRGSTSRGLGSSGGNRRRSSASANNGRGGSAVENNPRIQQLEDIMVMEAIRLSLIEEESRKLKEQQASSDGAPAVTGP</sequence>